<keyword evidence="5" id="KW-1185">Reference proteome</keyword>
<dbReference type="Gene3D" id="3.30.1380.10">
    <property type="match status" value="1"/>
</dbReference>
<gene>
    <name evidence="4" type="ORF">DWY69_19620</name>
    <name evidence="3" type="ORF">DXC51_15225</name>
</gene>
<evidence type="ECO:0000256" key="1">
    <source>
        <dbReference type="SAM" id="SignalP"/>
    </source>
</evidence>
<comment type="caution">
    <text evidence="3">The sequence shown here is derived from an EMBL/GenBank/DDBJ whole genome shotgun (WGS) entry which is preliminary data.</text>
</comment>
<dbReference type="GO" id="GO:0008233">
    <property type="term" value="F:peptidase activity"/>
    <property type="evidence" value="ECO:0007669"/>
    <property type="project" value="InterPro"/>
</dbReference>
<accession>A0A3E3I269</accession>
<dbReference type="SUPFAM" id="SSF55166">
    <property type="entry name" value="Hedgehog/DD-peptidase"/>
    <property type="match status" value="1"/>
</dbReference>
<name>A0A3E3I269_9FIRM</name>
<dbReference type="InterPro" id="IPR039561">
    <property type="entry name" value="Peptidase_M15C"/>
</dbReference>
<dbReference type="Proteomes" id="UP000261166">
    <property type="component" value="Unassembled WGS sequence"/>
</dbReference>
<dbReference type="AlphaFoldDB" id="A0A3E3I269"/>
<evidence type="ECO:0000313" key="4">
    <source>
        <dbReference type="EMBL" id="RGE68669.1"/>
    </source>
</evidence>
<reference evidence="3 6" key="1">
    <citation type="submission" date="2018-08" db="EMBL/GenBank/DDBJ databases">
        <title>A genome reference for cultivated species of the human gut microbiota.</title>
        <authorList>
            <person name="Zou Y."/>
            <person name="Xue W."/>
            <person name="Luo G."/>
        </authorList>
    </citation>
    <scope>NUCLEOTIDE SEQUENCE [LARGE SCALE GENOMIC DNA]</scope>
    <source>
        <strain evidence="4 6">AF26-4BH</strain>
        <strain evidence="3">TF05-5AC</strain>
    </source>
</reference>
<dbReference type="CDD" id="cd14845">
    <property type="entry name" value="L-Ala-D-Glu_peptidase_like"/>
    <property type="match status" value="1"/>
</dbReference>
<protein>
    <submittedName>
        <fullName evidence="3">M15 family peptidase</fullName>
    </submittedName>
</protein>
<evidence type="ECO:0000313" key="5">
    <source>
        <dbReference type="Proteomes" id="UP000260812"/>
    </source>
</evidence>
<dbReference type="GeneID" id="97988178"/>
<dbReference type="OrthoDB" id="9799970at2"/>
<proteinExistence type="predicted"/>
<organism evidence="3 5">
    <name type="scientific">Eisenbergiella massiliensis</name>
    <dbReference type="NCBI Taxonomy" id="1720294"/>
    <lineage>
        <taxon>Bacteria</taxon>
        <taxon>Bacillati</taxon>
        <taxon>Bacillota</taxon>
        <taxon>Clostridia</taxon>
        <taxon>Lachnospirales</taxon>
        <taxon>Lachnospiraceae</taxon>
        <taxon>Eisenbergiella</taxon>
    </lineage>
</organism>
<keyword evidence="1" id="KW-0732">Signal</keyword>
<dbReference type="EMBL" id="QVLU01000019">
    <property type="protein sequence ID" value="RGE68669.1"/>
    <property type="molecule type" value="Genomic_DNA"/>
</dbReference>
<dbReference type="Proteomes" id="UP000260812">
    <property type="component" value="Unassembled WGS sequence"/>
</dbReference>
<feature type="signal peptide" evidence="1">
    <location>
        <begin position="1"/>
        <end position="32"/>
    </location>
</feature>
<evidence type="ECO:0000259" key="2">
    <source>
        <dbReference type="Pfam" id="PF13539"/>
    </source>
</evidence>
<feature type="domain" description="Peptidase M15C" evidence="2">
    <location>
        <begin position="173"/>
        <end position="255"/>
    </location>
</feature>
<dbReference type="EMBL" id="QVLV01000010">
    <property type="protein sequence ID" value="RGE58765.1"/>
    <property type="molecule type" value="Genomic_DNA"/>
</dbReference>
<dbReference type="InterPro" id="IPR009045">
    <property type="entry name" value="Zn_M74/Hedgehog-like"/>
</dbReference>
<evidence type="ECO:0000313" key="6">
    <source>
        <dbReference type="Proteomes" id="UP000261166"/>
    </source>
</evidence>
<sequence length="261" mass="28971">MITKNKNILSGGAVAFLLCLLFCMAVPLPLCAAGTLASGGENGSGNQGEDAAAQSAVPQADRVTYQEGFFYESLSDAVKEKITGISYGEGCIVPYEELKYLQVLYMDFEGQPQVGEIICNQAIAQDLVEIFYELYQASYPIERIRLIDEYGGDDTLSMEANNTSCFNYRVVDGTSSLSRHAYGLAVDINPLYNPYVTYPNGKRRVSPAASEIYADRSLDFPAKIDKNDLCYQLFTEHGFTWGGNWKTMKDYQHFQKALPQK</sequence>
<feature type="chain" id="PRO_5035558089" evidence="1">
    <location>
        <begin position="33"/>
        <end position="261"/>
    </location>
</feature>
<evidence type="ECO:0000313" key="3">
    <source>
        <dbReference type="EMBL" id="RGE58765.1"/>
    </source>
</evidence>
<dbReference type="Pfam" id="PF13539">
    <property type="entry name" value="Peptidase_M15_4"/>
    <property type="match status" value="1"/>
</dbReference>
<dbReference type="RefSeq" id="WP_117531251.1">
    <property type="nucleotide sequence ID" value="NZ_CALBAU010000391.1"/>
</dbReference>